<keyword evidence="5 8" id="KW-0238">DNA-binding</keyword>
<feature type="region of interest" description="Disordered" evidence="9">
    <location>
        <begin position="280"/>
        <end position="341"/>
    </location>
</feature>
<evidence type="ECO:0000256" key="9">
    <source>
        <dbReference type="SAM" id="MobiDB-lite"/>
    </source>
</evidence>
<keyword evidence="4" id="KW-0805">Transcription regulation</keyword>
<keyword evidence="12" id="KW-1185">Reference proteome</keyword>
<dbReference type="STRING" id="9483.ENSCJAP00000061463"/>
<dbReference type="GeneTree" id="ENSGT00940000161401"/>
<keyword evidence="7 8" id="KW-0539">Nucleus</keyword>
<feature type="compositionally biased region" description="Low complexity" evidence="9">
    <location>
        <begin position="489"/>
        <end position="499"/>
    </location>
</feature>
<dbReference type="Bgee" id="ENSCJAG00000047939">
    <property type="expression patterns" value="Expressed in frontal cortex and 2 other cell types or tissues"/>
</dbReference>
<feature type="region of interest" description="Disordered" evidence="9">
    <location>
        <begin position="804"/>
        <end position="830"/>
    </location>
</feature>
<dbReference type="Proteomes" id="UP000008225">
    <property type="component" value="Chromosome 7"/>
</dbReference>
<comment type="subcellular location">
    <subcellularLocation>
        <location evidence="2">Cytoplasm</location>
    </subcellularLocation>
    <subcellularLocation>
        <location evidence="1 8">Nucleus</location>
    </subcellularLocation>
</comment>
<dbReference type="GO" id="GO:0000978">
    <property type="term" value="F:RNA polymerase II cis-regulatory region sequence-specific DNA binding"/>
    <property type="evidence" value="ECO:0007669"/>
    <property type="project" value="TreeGrafter"/>
</dbReference>
<name>A0A2R8ML83_CALJA</name>
<feature type="region of interest" description="Disordered" evidence="9">
    <location>
        <begin position="576"/>
        <end position="601"/>
    </location>
</feature>
<proteinExistence type="predicted"/>
<dbReference type="OMA" id="VYPAHGH"/>
<dbReference type="FunCoup" id="A0A2R8ML83">
    <property type="interactions" value="742"/>
</dbReference>
<dbReference type="SMART" id="SM00339">
    <property type="entry name" value="FH"/>
    <property type="match status" value="1"/>
</dbReference>
<reference evidence="11" key="3">
    <citation type="submission" date="2025-09" db="UniProtKB">
        <authorList>
            <consortium name="Ensembl"/>
        </authorList>
    </citation>
    <scope>IDENTIFICATION</scope>
</reference>
<dbReference type="GO" id="GO:0060999">
    <property type="term" value="P:positive regulation of dendritic spine development"/>
    <property type="evidence" value="ECO:0007669"/>
    <property type="project" value="Ensembl"/>
</dbReference>
<dbReference type="CDD" id="cd20063">
    <property type="entry name" value="FH_FOXO6"/>
    <property type="match status" value="1"/>
</dbReference>
<dbReference type="PRINTS" id="PR00053">
    <property type="entry name" value="FORKHEAD"/>
</dbReference>
<reference evidence="11" key="1">
    <citation type="submission" date="2009-03" db="EMBL/GenBank/DDBJ databases">
        <authorList>
            <person name="Warren W."/>
            <person name="Ye L."/>
            <person name="Minx P."/>
            <person name="Worley K."/>
            <person name="Gibbs R."/>
            <person name="Wilson R.K."/>
        </authorList>
    </citation>
    <scope>NUCLEOTIDE SEQUENCE [LARGE SCALE GENOMIC DNA]</scope>
</reference>
<dbReference type="AlphaFoldDB" id="A0A2R8ML83"/>
<dbReference type="GO" id="GO:0008013">
    <property type="term" value="F:beta-catenin binding"/>
    <property type="evidence" value="ECO:0007669"/>
    <property type="project" value="UniProtKB-ARBA"/>
</dbReference>
<evidence type="ECO:0000256" key="2">
    <source>
        <dbReference type="ARBA" id="ARBA00004496"/>
    </source>
</evidence>
<dbReference type="GO" id="GO:0005737">
    <property type="term" value="C:cytoplasm"/>
    <property type="evidence" value="ECO:0007669"/>
    <property type="project" value="UniProtKB-SubCell"/>
</dbReference>
<evidence type="ECO:0000313" key="11">
    <source>
        <dbReference type="Ensembl" id="ENSCJAP00000061463.2"/>
    </source>
</evidence>
<feature type="region of interest" description="Disordered" evidence="9">
    <location>
        <begin position="427"/>
        <end position="499"/>
    </location>
</feature>
<dbReference type="GO" id="GO:0000981">
    <property type="term" value="F:DNA-binding transcription factor activity, RNA polymerase II-specific"/>
    <property type="evidence" value="ECO:0007669"/>
    <property type="project" value="Ensembl"/>
</dbReference>
<dbReference type="PROSITE" id="PS00658">
    <property type="entry name" value="FORK_HEAD_2"/>
    <property type="match status" value="1"/>
</dbReference>
<evidence type="ECO:0000256" key="8">
    <source>
        <dbReference type="PROSITE-ProRule" id="PRU00089"/>
    </source>
</evidence>
<dbReference type="PROSITE" id="PS50039">
    <property type="entry name" value="FORK_HEAD_3"/>
    <property type="match status" value="1"/>
</dbReference>
<dbReference type="Gene3D" id="6.10.250.1690">
    <property type="match status" value="1"/>
</dbReference>
<dbReference type="GO" id="GO:0007613">
    <property type="term" value="P:memory"/>
    <property type="evidence" value="ECO:0007669"/>
    <property type="project" value="Ensembl"/>
</dbReference>
<dbReference type="FunFam" id="1.10.10.10:FF:000032">
    <property type="entry name" value="Forkhead box protein O4"/>
    <property type="match status" value="1"/>
</dbReference>
<dbReference type="Ensembl" id="ENSCJAT00000072654.3">
    <property type="protein sequence ID" value="ENSCJAP00000061463.2"/>
    <property type="gene ID" value="ENSCJAG00000047939.3"/>
</dbReference>
<feature type="compositionally biased region" description="Gly residues" evidence="9">
    <location>
        <begin position="576"/>
        <end position="589"/>
    </location>
</feature>
<feature type="compositionally biased region" description="Pro residues" evidence="9">
    <location>
        <begin position="810"/>
        <end position="824"/>
    </location>
</feature>
<evidence type="ECO:0000313" key="12">
    <source>
        <dbReference type="Proteomes" id="UP000008225"/>
    </source>
</evidence>
<dbReference type="InterPro" id="IPR036390">
    <property type="entry name" value="WH_DNA-bd_sf"/>
</dbReference>
<feature type="compositionally biased region" description="Basic residues" evidence="9">
    <location>
        <begin position="456"/>
        <end position="467"/>
    </location>
</feature>
<dbReference type="InterPro" id="IPR030456">
    <property type="entry name" value="TF_fork_head_CS_2"/>
</dbReference>
<dbReference type="InterPro" id="IPR001766">
    <property type="entry name" value="Fork_head_dom"/>
</dbReference>
<accession>A0A2R8ML83</accession>
<protein>
    <submittedName>
        <fullName evidence="11">Forkhead box O6</fullName>
    </submittedName>
</protein>
<feature type="compositionally biased region" description="Polar residues" evidence="9">
    <location>
        <begin position="1"/>
        <end position="12"/>
    </location>
</feature>
<dbReference type="SUPFAM" id="SSF46785">
    <property type="entry name" value="Winged helix' DNA-binding domain"/>
    <property type="match status" value="1"/>
</dbReference>
<feature type="domain" description="Fork-head" evidence="10">
    <location>
        <begin position="352"/>
        <end position="446"/>
    </location>
</feature>
<dbReference type="InterPro" id="IPR047410">
    <property type="entry name" value="FH_FOXO6"/>
</dbReference>
<organism evidence="11 12">
    <name type="scientific">Callithrix jacchus</name>
    <name type="common">White-tufted-ear marmoset</name>
    <name type="synonym">Simia Jacchus</name>
    <dbReference type="NCBI Taxonomy" id="9483"/>
    <lineage>
        <taxon>Eukaryota</taxon>
        <taxon>Metazoa</taxon>
        <taxon>Chordata</taxon>
        <taxon>Craniata</taxon>
        <taxon>Vertebrata</taxon>
        <taxon>Euteleostomi</taxon>
        <taxon>Mammalia</taxon>
        <taxon>Eutheria</taxon>
        <taxon>Euarchontoglires</taxon>
        <taxon>Primates</taxon>
        <taxon>Haplorrhini</taxon>
        <taxon>Platyrrhini</taxon>
        <taxon>Cebidae</taxon>
        <taxon>Callitrichinae</taxon>
        <taxon>Callithrix</taxon>
        <taxon>Callithrix</taxon>
    </lineage>
</organism>
<feature type="compositionally biased region" description="Low complexity" evidence="9">
    <location>
        <begin position="125"/>
        <end position="139"/>
    </location>
</feature>
<dbReference type="Pfam" id="PF16675">
    <property type="entry name" value="FOXO_KIX_bdg"/>
    <property type="match status" value="1"/>
</dbReference>
<evidence type="ECO:0000256" key="1">
    <source>
        <dbReference type="ARBA" id="ARBA00004123"/>
    </source>
</evidence>
<dbReference type="PANTHER" id="PTHR45767:SF5">
    <property type="entry name" value="FORKHEAD BOX PROTEIN O6"/>
    <property type="match status" value="1"/>
</dbReference>
<feature type="DNA-binding region" description="Fork-head" evidence="8">
    <location>
        <begin position="352"/>
        <end position="446"/>
    </location>
</feature>
<dbReference type="PANTHER" id="PTHR45767">
    <property type="entry name" value="FORKHEAD BOX PROTEIN O"/>
    <property type="match status" value="1"/>
</dbReference>
<keyword evidence="6" id="KW-0804">Transcription</keyword>
<evidence type="ECO:0000256" key="4">
    <source>
        <dbReference type="ARBA" id="ARBA00023015"/>
    </source>
</evidence>
<feature type="region of interest" description="Disordered" evidence="9">
    <location>
        <begin position="1"/>
        <end position="265"/>
    </location>
</feature>
<feature type="compositionally biased region" description="Pro residues" evidence="9">
    <location>
        <begin position="15"/>
        <end position="24"/>
    </location>
</feature>
<dbReference type="Gene3D" id="1.10.10.10">
    <property type="entry name" value="Winged helix-like DNA-binding domain superfamily/Winged helix DNA-binding domain"/>
    <property type="match status" value="1"/>
</dbReference>
<dbReference type="InParanoid" id="A0A2R8ML83"/>
<evidence type="ECO:0000256" key="3">
    <source>
        <dbReference type="ARBA" id="ARBA00022490"/>
    </source>
</evidence>
<reference evidence="11" key="2">
    <citation type="submission" date="2025-08" db="UniProtKB">
        <authorList>
            <consortium name="Ensembl"/>
        </authorList>
    </citation>
    <scope>IDENTIFICATION</scope>
</reference>
<evidence type="ECO:0000256" key="6">
    <source>
        <dbReference type="ARBA" id="ARBA00023163"/>
    </source>
</evidence>
<evidence type="ECO:0000259" key="10">
    <source>
        <dbReference type="PROSITE" id="PS50039"/>
    </source>
</evidence>
<dbReference type="InterPro" id="IPR032067">
    <property type="entry name" value="FOXO-TAD"/>
</dbReference>
<sequence>MGGTVQQRTNRNADAPPPRPPPPRRAGGGVAPAAPPLLRRRRYCLQGLRRGRPELGAPRPVSQLEGGAPGPVEGSAAASGKPRPLPRRARPLPVPRPSRGAAGAERGGRGSWRWSRSGGGGSGIHGAAARAPAPARAPAWCSTASSRESGARAQGRRLGSGGSGGGCGGCRRRQAAGARSRAGRGVCPLGSRAAAPSLPGSFPPFVFPSASSPLPPRLGPWRPAAETAPPETPPAGLPGACRSRSRPPTLCRASLPSSPEPGGTMAAKLRAHQVDVDPDFAPQSRPRSCTWPLPQPDLAGDEDGALGAGVAEGAEDCGPERRATAPAMAPAPPLGAEVGPLRKAKSSRRNAWGNLSYADLITKAIESAPDKRLTLSQIYDWMVRYVPYFKDKGDSNSSAGWKNSIRHNLSLHTRFIRVQNEGTGKSSWWMLNPEGGKTGKTPRRRAVSMDNGAKFLRIKGKASKKKQLQAPERSPDDSSPGAPAPGPVPAAAKWAASPASHASDDYEAWADFRGGGRPLLGEAAELEDDEALEALAPSSPLMYPSPASALSPALGARCPGELPRLAELGGPLGLHGGSGGGGGGGGAGLPEGLLDGAQDAYGPRARSGTPAYFGGCKGGAYGGGGGFGPPALGALRRLPMQTIQENKQASFAPATAPFRPGALPALLPPPPPAPRPGPVLGAPGELALAGAATAYPGKGAAPYAPPAPSRSALAHPISLMTLPGEAGAAGLAPPGHAAAFGGPPGGLLLDALPGPYAAAAAGPLGAAPDRFPADLDLDMFSGSLECDVESIILNDFMDSDEMDFNFDSALPPPPPGLAGAPPPNQSWVPG</sequence>
<dbReference type="InterPro" id="IPR032068">
    <property type="entry name" value="FOXO_KIX-bd"/>
</dbReference>
<feature type="compositionally biased region" description="Low complexity" evidence="9">
    <location>
        <begin position="175"/>
        <end position="185"/>
    </location>
</feature>
<dbReference type="Pfam" id="PF00250">
    <property type="entry name" value="Forkhead"/>
    <property type="match status" value="1"/>
</dbReference>
<feature type="compositionally biased region" description="Gly residues" evidence="9">
    <location>
        <begin position="158"/>
        <end position="169"/>
    </location>
</feature>
<gene>
    <name evidence="11" type="primary">FOXO6</name>
</gene>
<dbReference type="GO" id="GO:0005654">
    <property type="term" value="C:nucleoplasm"/>
    <property type="evidence" value="ECO:0007669"/>
    <property type="project" value="UniProtKB-ARBA"/>
</dbReference>
<evidence type="ECO:0000256" key="7">
    <source>
        <dbReference type="ARBA" id="ARBA00023242"/>
    </source>
</evidence>
<dbReference type="InterPro" id="IPR036388">
    <property type="entry name" value="WH-like_DNA-bd_sf"/>
</dbReference>
<keyword evidence="3" id="KW-0963">Cytoplasm</keyword>
<evidence type="ECO:0000256" key="5">
    <source>
        <dbReference type="ARBA" id="ARBA00023125"/>
    </source>
</evidence>
<dbReference type="Pfam" id="PF16676">
    <property type="entry name" value="FOXO-TAD"/>
    <property type="match status" value="1"/>
</dbReference>